<dbReference type="InterPro" id="IPR037396">
    <property type="entry name" value="FMN_HAD"/>
</dbReference>
<dbReference type="PIRSF" id="PIRSF000138">
    <property type="entry name" value="Al-hdrx_acd_dh"/>
    <property type="match status" value="1"/>
</dbReference>
<comment type="cofactor">
    <cofactor evidence="1">
        <name>FMN</name>
        <dbReference type="ChEBI" id="CHEBI:58210"/>
    </cofactor>
</comment>
<evidence type="ECO:0000256" key="3">
    <source>
        <dbReference type="ARBA" id="ARBA00022643"/>
    </source>
</evidence>
<name>A0ABR7YYR1_9PSED</name>
<dbReference type="Proteomes" id="UP000805841">
    <property type="component" value="Unassembled WGS sequence"/>
</dbReference>
<keyword evidence="4" id="KW-0560">Oxidoreductase</keyword>
<evidence type="ECO:0000313" key="7">
    <source>
        <dbReference type="EMBL" id="MBD1598327.1"/>
    </source>
</evidence>
<feature type="domain" description="FMN hydroxy acid dehydrogenase" evidence="6">
    <location>
        <begin position="7"/>
        <end position="390"/>
    </location>
</feature>
<dbReference type="PANTHER" id="PTHR10578:SF107">
    <property type="entry name" value="2-HYDROXYACID OXIDASE 1"/>
    <property type="match status" value="1"/>
</dbReference>
<evidence type="ECO:0000256" key="4">
    <source>
        <dbReference type="ARBA" id="ARBA00023002"/>
    </source>
</evidence>
<dbReference type="Gene3D" id="3.20.20.70">
    <property type="entry name" value="Aldolase class I"/>
    <property type="match status" value="1"/>
</dbReference>
<dbReference type="RefSeq" id="WP_190418556.1">
    <property type="nucleotide sequence ID" value="NZ_JAAOCA010000006.1"/>
</dbReference>
<protein>
    <submittedName>
        <fullName evidence="7">Alpha-hydroxy-acid oxidizing protein</fullName>
    </submittedName>
</protein>
<dbReference type="InterPro" id="IPR013785">
    <property type="entry name" value="Aldolase_TIM"/>
</dbReference>
<dbReference type="PROSITE" id="PS00557">
    <property type="entry name" value="FMN_HYDROXY_ACID_DH_1"/>
    <property type="match status" value="1"/>
</dbReference>
<keyword evidence="3" id="KW-0288">FMN</keyword>
<evidence type="ECO:0000313" key="8">
    <source>
        <dbReference type="Proteomes" id="UP000805841"/>
    </source>
</evidence>
<dbReference type="InterPro" id="IPR012133">
    <property type="entry name" value="Alpha-hydoxy_acid_DH_FMN"/>
</dbReference>
<evidence type="ECO:0000256" key="1">
    <source>
        <dbReference type="ARBA" id="ARBA00001917"/>
    </source>
</evidence>
<keyword evidence="8" id="KW-1185">Reference proteome</keyword>
<gene>
    <name evidence="7" type="ORF">HAQ05_06360</name>
</gene>
<evidence type="ECO:0000259" key="6">
    <source>
        <dbReference type="PROSITE" id="PS51349"/>
    </source>
</evidence>
<keyword evidence="2" id="KW-0285">Flavoprotein</keyword>
<dbReference type="InterPro" id="IPR008259">
    <property type="entry name" value="FMN_hydac_DH_AS"/>
</dbReference>
<organism evidence="7 8">
    <name type="scientific">Pseudomonas typographi</name>
    <dbReference type="NCBI Taxonomy" id="2715964"/>
    <lineage>
        <taxon>Bacteria</taxon>
        <taxon>Pseudomonadati</taxon>
        <taxon>Pseudomonadota</taxon>
        <taxon>Gammaproteobacteria</taxon>
        <taxon>Pseudomonadales</taxon>
        <taxon>Pseudomonadaceae</taxon>
        <taxon>Pseudomonas</taxon>
    </lineage>
</organism>
<comment type="similarity">
    <text evidence="5">Belongs to the FMN-dependent alpha-hydroxy acid dehydrogenase family.</text>
</comment>
<proteinExistence type="inferred from homology"/>
<dbReference type="PANTHER" id="PTHR10578">
    <property type="entry name" value="S -2-HYDROXY-ACID OXIDASE-RELATED"/>
    <property type="match status" value="1"/>
</dbReference>
<sequence length="390" mass="42296">MATLPPRLARRLLSLDDFEHAARRHLPRPLFGYIAGAAEDNQSFHANRQAFAEHALLPRVLVDISRRSTEVQLFGQRYGQPFGLAPMGISALTAYRGDLVLAQAAREAQVPMIMSGSSLIRLEEVVKANPDAWFQAYLPGDEPNILALLDRVRRAGFGTLVITVDVPLAANRENNLRSGFSLPLRPTPRLAWDGLSHPRWLFGTFLRTLLHHGMPHFENNYAYRGAPALSPRALRDYSDRGHLNWQHLARIRERWPGRLVIKGILHPADARRACDLGADGLIVSNHGGRQLDGAVASLRALPAVVDACPNIPVMLDSGVRRGSDVLKALALGATFVFVGRPFGFAAAVGGQAGVAHAIGLLGAEVSRNLALLGLCRLDELGPQVLAPSGG</sequence>
<dbReference type="Pfam" id="PF01070">
    <property type="entry name" value="FMN_dh"/>
    <property type="match status" value="1"/>
</dbReference>
<dbReference type="CDD" id="cd02809">
    <property type="entry name" value="alpha_hydroxyacid_oxid_FMN"/>
    <property type="match status" value="1"/>
</dbReference>
<dbReference type="InterPro" id="IPR000262">
    <property type="entry name" value="FMN-dep_DH"/>
</dbReference>
<reference evidence="7 8" key="1">
    <citation type="journal article" date="2020" name="Insects">
        <title>Bacteria Belonging to Pseudomonas typographi sp. nov. from the Bark Beetle Ips typographus Have Genomic Potential to Aid in the Host Ecology.</title>
        <authorList>
            <person name="Peral-Aranega E."/>
            <person name="Saati-Santamaria Z."/>
            <person name="Kolarik M."/>
            <person name="Rivas R."/>
            <person name="Garcia-Fraile P."/>
        </authorList>
    </citation>
    <scope>NUCLEOTIDE SEQUENCE [LARGE SCALE GENOMIC DNA]</scope>
    <source>
        <strain evidence="7 8">CA3A</strain>
    </source>
</reference>
<comment type="caution">
    <text evidence="7">The sequence shown here is derived from an EMBL/GenBank/DDBJ whole genome shotgun (WGS) entry which is preliminary data.</text>
</comment>
<dbReference type="PROSITE" id="PS51349">
    <property type="entry name" value="FMN_HYDROXY_ACID_DH_2"/>
    <property type="match status" value="1"/>
</dbReference>
<evidence type="ECO:0000256" key="5">
    <source>
        <dbReference type="ARBA" id="ARBA00024042"/>
    </source>
</evidence>
<dbReference type="EMBL" id="JAAOCA010000006">
    <property type="protein sequence ID" value="MBD1598327.1"/>
    <property type="molecule type" value="Genomic_DNA"/>
</dbReference>
<evidence type="ECO:0000256" key="2">
    <source>
        <dbReference type="ARBA" id="ARBA00022630"/>
    </source>
</evidence>
<dbReference type="SUPFAM" id="SSF51395">
    <property type="entry name" value="FMN-linked oxidoreductases"/>
    <property type="match status" value="1"/>
</dbReference>
<accession>A0ABR7YYR1</accession>